<comment type="caution">
    <text evidence="1">The sequence shown here is derived from an EMBL/GenBank/DDBJ whole genome shotgun (WGS) entry which is preliminary data.</text>
</comment>
<sequence>MAKIKSTEAQGIKLKQKLLCESDYGSLDTSAGSRLEARDKKKTKYAFADIDGCSMRLC</sequence>
<dbReference type="EMBL" id="MCGT01000005">
    <property type="protein sequence ID" value="ORX59831.1"/>
    <property type="molecule type" value="Genomic_DNA"/>
</dbReference>
<evidence type="ECO:0000313" key="2">
    <source>
        <dbReference type="Proteomes" id="UP000242146"/>
    </source>
</evidence>
<dbReference type="Proteomes" id="UP000242146">
    <property type="component" value="Unassembled WGS sequence"/>
</dbReference>
<protein>
    <submittedName>
        <fullName evidence="1">Uncharacterized protein</fullName>
    </submittedName>
</protein>
<name>A0A1X2GT74_9FUNG</name>
<reference evidence="1 2" key="1">
    <citation type="submission" date="2016-07" db="EMBL/GenBank/DDBJ databases">
        <title>Pervasive Adenine N6-methylation of Active Genes in Fungi.</title>
        <authorList>
            <consortium name="DOE Joint Genome Institute"/>
            <person name="Mondo S.J."/>
            <person name="Dannebaum R.O."/>
            <person name="Kuo R.C."/>
            <person name="Labutti K."/>
            <person name="Haridas S."/>
            <person name="Kuo A."/>
            <person name="Salamov A."/>
            <person name="Ahrendt S.R."/>
            <person name="Lipzen A."/>
            <person name="Sullivan W."/>
            <person name="Andreopoulos W.B."/>
            <person name="Clum A."/>
            <person name="Lindquist E."/>
            <person name="Daum C."/>
            <person name="Ramamoorthy G.K."/>
            <person name="Gryganskyi A."/>
            <person name="Culley D."/>
            <person name="Magnuson J.K."/>
            <person name="James T.Y."/>
            <person name="O'Malley M.A."/>
            <person name="Stajich J.E."/>
            <person name="Spatafora J.W."/>
            <person name="Visel A."/>
            <person name="Grigoriev I.V."/>
        </authorList>
    </citation>
    <scope>NUCLEOTIDE SEQUENCE [LARGE SCALE GENOMIC DNA]</scope>
    <source>
        <strain evidence="1 2">NRRL 3301</strain>
    </source>
</reference>
<keyword evidence="2" id="KW-1185">Reference proteome</keyword>
<proteinExistence type="predicted"/>
<organism evidence="1 2">
    <name type="scientific">Hesseltinella vesiculosa</name>
    <dbReference type="NCBI Taxonomy" id="101127"/>
    <lineage>
        <taxon>Eukaryota</taxon>
        <taxon>Fungi</taxon>
        <taxon>Fungi incertae sedis</taxon>
        <taxon>Mucoromycota</taxon>
        <taxon>Mucoromycotina</taxon>
        <taxon>Mucoromycetes</taxon>
        <taxon>Mucorales</taxon>
        <taxon>Cunninghamellaceae</taxon>
        <taxon>Hesseltinella</taxon>
    </lineage>
</organism>
<gene>
    <name evidence="1" type="ORF">DM01DRAFT_1333279</name>
</gene>
<evidence type="ECO:0000313" key="1">
    <source>
        <dbReference type="EMBL" id="ORX59831.1"/>
    </source>
</evidence>
<accession>A0A1X2GT74</accession>
<dbReference type="AlphaFoldDB" id="A0A1X2GT74"/>